<feature type="domain" description="Carbohydrate kinase PfkB" evidence="3">
    <location>
        <begin position="1"/>
        <end position="298"/>
    </location>
</feature>
<keyword evidence="2" id="KW-0418">Kinase</keyword>
<dbReference type="Proteomes" id="UP000315252">
    <property type="component" value="Unassembled WGS sequence"/>
</dbReference>
<protein>
    <recommendedName>
        <fullName evidence="3">Carbohydrate kinase PfkB domain-containing protein</fullName>
    </recommendedName>
</protein>
<evidence type="ECO:0000313" key="4">
    <source>
        <dbReference type="EMBL" id="TQV79135.1"/>
    </source>
</evidence>
<keyword evidence="5" id="KW-1185">Reference proteome</keyword>
<dbReference type="PANTHER" id="PTHR10584">
    <property type="entry name" value="SUGAR KINASE"/>
    <property type="match status" value="1"/>
</dbReference>
<evidence type="ECO:0000256" key="2">
    <source>
        <dbReference type="ARBA" id="ARBA00022777"/>
    </source>
</evidence>
<dbReference type="OrthoDB" id="9806249at2"/>
<dbReference type="SUPFAM" id="SSF53613">
    <property type="entry name" value="Ribokinase-like"/>
    <property type="match status" value="1"/>
</dbReference>
<dbReference type="Pfam" id="PF00294">
    <property type="entry name" value="PfkB"/>
    <property type="match status" value="1"/>
</dbReference>
<dbReference type="AlphaFoldDB" id="A0A545TPI7"/>
<dbReference type="CDD" id="cd01941">
    <property type="entry name" value="YeiC_kinase_like"/>
    <property type="match status" value="1"/>
</dbReference>
<dbReference type="InterPro" id="IPR029056">
    <property type="entry name" value="Ribokinase-like"/>
</dbReference>
<dbReference type="Gene3D" id="3.40.1190.20">
    <property type="match status" value="1"/>
</dbReference>
<reference evidence="4 5" key="1">
    <citation type="submission" date="2019-06" db="EMBL/GenBank/DDBJ databases">
        <title>Whole genome sequence for Rhodospirillaceae sp. R148.</title>
        <authorList>
            <person name="Wang G."/>
        </authorList>
    </citation>
    <scope>NUCLEOTIDE SEQUENCE [LARGE SCALE GENOMIC DNA]</scope>
    <source>
        <strain evidence="4 5">R148</strain>
    </source>
</reference>
<evidence type="ECO:0000256" key="1">
    <source>
        <dbReference type="ARBA" id="ARBA00022679"/>
    </source>
</evidence>
<accession>A0A545TPI7</accession>
<dbReference type="PROSITE" id="PS00583">
    <property type="entry name" value="PFKB_KINASES_1"/>
    <property type="match status" value="1"/>
</dbReference>
<dbReference type="InterPro" id="IPR011611">
    <property type="entry name" value="PfkB_dom"/>
</dbReference>
<name>A0A545TPI7_9PROT</name>
<proteinExistence type="predicted"/>
<evidence type="ECO:0000259" key="3">
    <source>
        <dbReference type="Pfam" id="PF00294"/>
    </source>
</evidence>
<organism evidence="4 5">
    <name type="scientific">Denitrobaculum tricleocarpae</name>
    <dbReference type="NCBI Taxonomy" id="2591009"/>
    <lineage>
        <taxon>Bacteria</taxon>
        <taxon>Pseudomonadati</taxon>
        <taxon>Pseudomonadota</taxon>
        <taxon>Alphaproteobacteria</taxon>
        <taxon>Rhodospirillales</taxon>
        <taxon>Rhodospirillaceae</taxon>
        <taxon>Denitrobaculum</taxon>
    </lineage>
</organism>
<keyword evidence="1" id="KW-0808">Transferase</keyword>
<dbReference type="InterPro" id="IPR002173">
    <property type="entry name" value="Carboh/pur_kinase_PfkB_CS"/>
</dbReference>
<dbReference type="EMBL" id="VHSH01000005">
    <property type="protein sequence ID" value="TQV79135.1"/>
    <property type="molecule type" value="Genomic_DNA"/>
</dbReference>
<dbReference type="RefSeq" id="WP_142897359.1">
    <property type="nucleotide sequence ID" value="NZ_ML660056.1"/>
</dbReference>
<comment type="caution">
    <text evidence="4">The sequence shown here is derived from an EMBL/GenBank/DDBJ whole genome shotgun (WGS) entry which is preliminary data.</text>
</comment>
<dbReference type="GO" id="GO:0016301">
    <property type="term" value="F:kinase activity"/>
    <property type="evidence" value="ECO:0007669"/>
    <property type="project" value="UniProtKB-KW"/>
</dbReference>
<dbReference type="PANTHER" id="PTHR10584:SF166">
    <property type="entry name" value="RIBOKINASE"/>
    <property type="match status" value="1"/>
</dbReference>
<sequence>MTRVFCFGGAHIDRTARCKAAFVPGASNPVAVETTLGGAALNTAFNLKRFGHDVYLISTVGDDSEGARVAGALSALELSCEGLIHRRGQASANYTAILEKTGDLVAGLADMAIYDGLTSAELLKAVEEISVSPPLSGDFAFLDANLPAGVLEDLTSHYSSQGLRLAAAAISPAKVGRLSSALKNINLLFCNQAELAALSDVHLEDEAALRHAGASLSAEQGISILMTRGANGLLHFDQGEITAYPAHPAKVVDVNGAGDAFAAGCLHALMLGVQIPDAITFGQATACLTLETKSSTASGLTAALVSERLGR</sequence>
<gene>
    <name evidence="4" type="ORF">FKG95_15830</name>
</gene>
<evidence type="ECO:0000313" key="5">
    <source>
        <dbReference type="Proteomes" id="UP000315252"/>
    </source>
</evidence>